<dbReference type="PATRIC" id="fig|1110509.7.peg.2189"/>
<feature type="transmembrane region" description="Helical" evidence="1">
    <location>
        <begin position="12"/>
        <end position="33"/>
    </location>
</feature>
<name>G7WR27_METH6</name>
<evidence type="ECO:0000313" key="3">
    <source>
        <dbReference type="Proteomes" id="UP000005877"/>
    </source>
</evidence>
<proteinExistence type="predicted"/>
<dbReference type="HOGENOM" id="CLU_072982_0_0_2"/>
<keyword evidence="3" id="KW-1185">Reference proteome</keyword>
<protein>
    <submittedName>
        <fullName evidence="2">Uncharacterized protein</fullName>
    </submittedName>
</protein>
<reference evidence="2 3" key="1">
    <citation type="journal article" date="2012" name="PLoS ONE">
        <title>The genome characteristics and predicted function of methyl-group oxidation pathway in the obligate aceticlastic methanogens, Methanosaeta spp.</title>
        <authorList>
            <person name="Zhu J."/>
            <person name="Zheng H."/>
            <person name="Ai G."/>
            <person name="Zhang G."/>
            <person name="Liu D."/>
            <person name="Liu X."/>
            <person name="Dong X."/>
        </authorList>
    </citation>
    <scope>NUCLEOTIDE SEQUENCE [LARGE SCALE GENOMIC DNA]</scope>
    <source>
        <strain evidence="2 3">6Ac</strain>
    </source>
</reference>
<dbReference type="AlphaFoldDB" id="G7WR27"/>
<dbReference type="Proteomes" id="UP000005877">
    <property type="component" value="Chromosome"/>
</dbReference>
<organism evidence="2 3">
    <name type="scientific">Methanothrix harundinacea (strain 6Ac)</name>
    <name type="common">Methanosaeta harundinacea</name>
    <dbReference type="NCBI Taxonomy" id="1110509"/>
    <lineage>
        <taxon>Archaea</taxon>
        <taxon>Methanobacteriati</taxon>
        <taxon>Methanobacteriota</taxon>
        <taxon>Stenosarchaea group</taxon>
        <taxon>Methanomicrobia</taxon>
        <taxon>Methanotrichales</taxon>
        <taxon>Methanotrichaceae</taxon>
        <taxon>Methanothrix</taxon>
    </lineage>
</organism>
<keyword evidence="1" id="KW-0812">Transmembrane</keyword>
<accession>G7WR27</accession>
<keyword evidence="1" id="KW-0472">Membrane</keyword>
<evidence type="ECO:0000256" key="1">
    <source>
        <dbReference type="SAM" id="Phobius"/>
    </source>
</evidence>
<evidence type="ECO:0000313" key="2">
    <source>
        <dbReference type="EMBL" id="AET65330.1"/>
    </source>
</evidence>
<dbReference type="EMBL" id="CP003117">
    <property type="protein sequence ID" value="AET65330.1"/>
    <property type="molecule type" value="Genomic_DNA"/>
</dbReference>
<gene>
    <name evidence="2" type="ordered locus">Mhar_1974</name>
</gene>
<dbReference type="KEGG" id="mhi:Mhar_1974"/>
<sequence>MYYQEDKEGEGVFLLSLKSGLILLLIIFFVGLASAQWTEEPMADLVGEGTDESLMMAGYRGGEGGPASELMGMVGGSDPFGATGPSGVGEAYYSMDAPPGSGPEVQQYSISGHEPSTIYFGGEATSYGAYSTTYSGTNSLWILGSWSWSQYAYAPLGAYLQLLAYSSSGGSADFYEIYPSGNVVYKRYSFWPGYSRINFHADAAGRHILLFIANNQPSNAIIIDVGSGGWPPTPGPGPGPVPSFARVTVRSSWLTGYTVTVDDIQTYSDASDGRRDGIISFTVPGNQYHSVKITSPGYLRSYYRFFRSGYAYTLTV</sequence>
<keyword evidence="1" id="KW-1133">Transmembrane helix</keyword>